<evidence type="ECO:0000313" key="10">
    <source>
        <dbReference type="Proteomes" id="UP000321598"/>
    </source>
</evidence>
<dbReference type="GO" id="GO:0140359">
    <property type="term" value="F:ABC-type transporter activity"/>
    <property type="evidence" value="ECO:0007669"/>
    <property type="project" value="InterPro"/>
</dbReference>
<dbReference type="Gene3D" id="3.40.1710.10">
    <property type="entry name" value="abc type-2 transporter like domain"/>
    <property type="match status" value="1"/>
</dbReference>
<dbReference type="EMBL" id="BKAV01000015">
    <property type="protein sequence ID" value="GEQ00427.1"/>
    <property type="molecule type" value="Genomic_DNA"/>
</dbReference>
<keyword evidence="2 5" id="KW-0812">Transmembrane</keyword>
<dbReference type="AlphaFoldDB" id="A0A380BV91"/>
<name>A0A380BV91_9STAP</name>
<reference evidence="7 10" key="2">
    <citation type="submission" date="2019-07" db="EMBL/GenBank/DDBJ databases">
        <title>Whole genome shotgun sequence of Staphylococcus arlettae NBRC 109765.</title>
        <authorList>
            <person name="Hosoyama A."/>
            <person name="Uohara A."/>
            <person name="Ohji S."/>
            <person name="Ichikawa N."/>
        </authorList>
    </citation>
    <scope>NUCLEOTIDE SEQUENCE [LARGE SCALE GENOMIC DNA]</scope>
    <source>
        <strain evidence="7 10">NBRC 109765</strain>
    </source>
</reference>
<dbReference type="Proteomes" id="UP000254956">
    <property type="component" value="Unassembled WGS sequence"/>
</dbReference>
<dbReference type="OrthoDB" id="2406134at2"/>
<evidence type="ECO:0000256" key="2">
    <source>
        <dbReference type="ARBA" id="ARBA00022692"/>
    </source>
</evidence>
<feature type="domain" description="ABC-2 type transporter transmembrane" evidence="6">
    <location>
        <begin position="9"/>
        <end position="410"/>
    </location>
</feature>
<evidence type="ECO:0000313" key="7">
    <source>
        <dbReference type="EMBL" id="GEQ00427.1"/>
    </source>
</evidence>
<feature type="transmembrane region" description="Helical" evidence="5">
    <location>
        <begin position="240"/>
        <end position="261"/>
    </location>
</feature>
<comment type="subcellular location">
    <subcellularLocation>
        <location evidence="1">Membrane</location>
        <topology evidence="1">Multi-pass membrane protein</topology>
    </subcellularLocation>
</comment>
<feature type="transmembrane region" description="Helical" evidence="5">
    <location>
        <begin position="341"/>
        <end position="360"/>
    </location>
</feature>
<feature type="transmembrane region" description="Helical" evidence="5">
    <location>
        <begin position="273"/>
        <end position="297"/>
    </location>
</feature>
<dbReference type="InterPro" id="IPR051328">
    <property type="entry name" value="T7SS_ABC-Transporter"/>
</dbReference>
<dbReference type="STRING" id="1212545.SARL_06149"/>
<evidence type="ECO:0000313" key="8">
    <source>
        <dbReference type="EMBL" id="SUJ07736.1"/>
    </source>
</evidence>
<keyword evidence="4 5" id="KW-0472">Membrane</keyword>
<evidence type="ECO:0000259" key="6">
    <source>
        <dbReference type="Pfam" id="PF12698"/>
    </source>
</evidence>
<feature type="transmembrane region" description="Helical" evidence="5">
    <location>
        <begin position="9"/>
        <end position="31"/>
    </location>
</feature>
<dbReference type="PANTHER" id="PTHR43077">
    <property type="entry name" value="TRANSPORT PERMEASE YVFS-RELATED"/>
    <property type="match status" value="1"/>
</dbReference>
<accession>A0A380BV91</accession>
<protein>
    <submittedName>
        <fullName evidence="8">Phage infection protein</fullName>
    </submittedName>
</protein>
<feature type="transmembrane region" description="Helical" evidence="5">
    <location>
        <begin position="309"/>
        <end position="329"/>
    </location>
</feature>
<dbReference type="Pfam" id="PF12698">
    <property type="entry name" value="ABC2_membrane_3"/>
    <property type="match status" value="1"/>
</dbReference>
<reference evidence="8 9" key="1">
    <citation type="submission" date="2018-06" db="EMBL/GenBank/DDBJ databases">
        <authorList>
            <consortium name="Pathogen Informatics"/>
            <person name="Doyle S."/>
        </authorList>
    </citation>
    <scope>NUCLEOTIDE SEQUENCE [LARGE SCALE GENOMIC DNA]</scope>
    <source>
        <strain evidence="8 9">NCTC12413</strain>
    </source>
</reference>
<evidence type="ECO:0000256" key="1">
    <source>
        <dbReference type="ARBA" id="ARBA00004141"/>
    </source>
</evidence>
<evidence type="ECO:0000256" key="4">
    <source>
        <dbReference type="ARBA" id="ARBA00023136"/>
    </source>
</evidence>
<proteinExistence type="predicted"/>
<dbReference type="GO" id="GO:0016020">
    <property type="term" value="C:membrane"/>
    <property type="evidence" value="ECO:0007669"/>
    <property type="project" value="UniProtKB-SubCell"/>
</dbReference>
<evidence type="ECO:0000256" key="3">
    <source>
        <dbReference type="ARBA" id="ARBA00022989"/>
    </source>
</evidence>
<evidence type="ECO:0000256" key="5">
    <source>
        <dbReference type="SAM" id="Phobius"/>
    </source>
</evidence>
<feature type="transmembrane region" description="Helical" evidence="5">
    <location>
        <begin position="395"/>
        <end position="417"/>
    </location>
</feature>
<keyword evidence="3 5" id="KW-1133">Transmembrane helix</keyword>
<dbReference type="Proteomes" id="UP000321598">
    <property type="component" value="Unassembled WGS sequence"/>
</dbReference>
<gene>
    <name evidence="8" type="ORF">NCTC12413_00175</name>
    <name evidence="7" type="ORF">SAR03_14640</name>
</gene>
<dbReference type="InterPro" id="IPR013525">
    <property type="entry name" value="ABC2_TM"/>
</dbReference>
<dbReference type="PANTHER" id="PTHR43077:SF5">
    <property type="entry name" value="PHAGE INFECTION PROTEIN"/>
    <property type="match status" value="1"/>
</dbReference>
<organism evidence="8 9">
    <name type="scientific">Staphylococcus arlettae</name>
    <dbReference type="NCBI Taxonomy" id="29378"/>
    <lineage>
        <taxon>Bacteria</taxon>
        <taxon>Bacillati</taxon>
        <taxon>Bacillota</taxon>
        <taxon>Bacilli</taxon>
        <taxon>Bacillales</taxon>
        <taxon>Staphylococcaceae</taxon>
        <taxon>Staphylococcus</taxon>
    </lineage>
</organism>
<keyword evidence="10" id="KW-1185">Reference proteome</keyword>
<evidence type="ECO:0000313" key="9">
    <source>
        <dbReference type="Proteomes" id="UP000254956"/>
    </source>
</evidence>
<dbReference type="RefSeq" id="WP_103388296.1">
    <property type="nucleotide sequence ID" value="NZ_BKAV01000015.1"/>
</dbReference>
<dbReference type="EMBL" id="UGZE01000001">
    <property type="protein sequence ID" value="SUJ07736.1"/>
    <property type="molecule type" value="Genomic_DNA"/>
</dbReference>
<sequence length="429" mass="47766">MNIFKNKLLWLAPIVAIILFLIFSIAFYPAFNPKPQDIPIAIVNHDKGTDIQGKNINIGKQLEDKLLNSDKDTVKWIQVDDEDDLKQGMKDQKYFGAAIIEKDFSQHAMSKTQQVVMTAKKEEMQDKVKSGEVPLAQAKQMQQQMAQGGNDNTAKPEQAHFKTIVNQGAGTQASQIVSQVLKGMGDNVNQNISKQGLASLEKQNVEVPAKDIQKLTQPVKVDNQQANKVGDHQAGGNGPFLMFMPVWMGSIVISVLLFFAFRTSNNIAIHHRLIAALGQIVMAVVTALIGAFAYVYFMQEVLGFDFNDANTTALFIALAIMGFVGLILGTMTWLGMKSVPIFFILMFFSMQLVTLPQQMLPEFYQKYIVGWNPFAHYANSLKEILYLDGNIQLDATMWMFIGFMIFGATSTLIAAAIRKHSTKRTEVPS</sequence>